<dbReference type="AlphaFoldDB" id="A0AAV7TUU1"/>
<gene>
    <name evidence="1" type="ORF">NDU88_004621</name>
</gene>
<name>A0AAV7TUU1_PLEWA</name>
<evidence type="ECO:0000313" key="2">
    <source>
        <dbReference type="Proteomes" id="UP001066276"/>
    </source>
</evidence>
<sequence>MGCVVQEPVLLLDRREESGPWIPPEVSHAFQLCVMWVRSLQDSAAQACDSQVCVLPFKLWVRSRGPPGSPARISVGPQSYIRTGKWEASRRSPTCFKHWSCVSAQSRTPPYRPKSGVCSFGPCRTLAVIGAGPLPEYTMSLVSPGSLVGGRPLLHLRL</sequence>
<reference evidence="1" key="1">
    <citation type="journal article" date="2022" name="bioRxiv">
        <title>Sequencing and chromosome-scale assembly of the giantPleurodeles waltlgenome.</title>
        <authorList>
            <person name="Brown T."/>
            <person name="Elewa A."/>
            <person name="Iarovenko S."/>
            <person name="Subramanian E."/>
            <person name="Araus A.J."/>
            <person name="Petzold A."/>
            <person name="Susuki M."/>
            <person name="Suzuki K.-i.T."/>
            <person name="Hayashi T."/>
            <person name="Toyoda A."/>
            <person name="Oliveira C."/>
            <person name="Osipova E."/>
            <person name="Leigh N.D."/>
            <person name="Simon A."/>
            <person name="Yun M.H."/>
        </authorList>
    </citation>
    <scope>NUCLEOTIDE SEQUENCE</scope>
    <source>
        <strain evidence="1">20211129_DDA</strain>
        <tissue evidence="1">Liver</tissue>
    </source>
</reference>
<organism evidence="1 2">
    <name type="scientific">Pleurodeles waltl</name>
    <name type="common">Iberian ribbed newt</name>
    <dbReference type="NCBI Taxonomy" id="8319"/>
    <lineage>
        <taxon>Eukaryota</taxon>
        <taxon>Metazoa</taxon>
        <taxon>Chordata</taxon>
        <taxon>Craniata</taxon>
        <taxon>Vertebrata</taxon>
        <taxon>Euteleostomi</taxon>
        <taxon>Amphibia</taxon>
        <taxon>Batrachia</taxon>
        <taxon>Caudata</taxon>
        <taxon>Salamandroidea</taxon>
        <taxon>Salamandridae</taxon>
        <taxon>Pleurodelinae</taxon>
        <taxon>Pleurodeles</taxon>
    </lineage>
</organism>
<comment type="caution">
    <text evidence="1">The sequence shown here is derived from an EMBL/GenBank/DDBJ whole genome shotgun (WGS) entry which is preliminary data.</text>
</comment>
<protein>
    <submittedName>
        <fullName evidence="1">Uncharacterized protein</fullName>
    </submittedName>
</protein>
<proteinExistence type="predicted"/>
<evidence type="ECO:0000313" key="1">
    <source>
        <dbReference type="EMBL" id="KAJ1179387.1"/>
    </source>
</evidence>
<keyword evidence="2" id="KW-1185">Reference proteome</keyword>
<dbReference type="EMBL" id="JANPWB010000006">
    <property type="protein sequence ID" value="KAJ1179387.1"/>
    <property type="molecule type" value="Genomic_DNA"/>
</dbReference>
<accession>A0AAV7TUU1</accession>
<dbReference type="Proteomes" id="UP001066276">
    <property type="component" value="Chromosome 3_2"/>
</dbReference>